<accession>A0A2T3YUU2</accession>
<dbReference type="Proteomes" id="UP000240493">
    <property type="component" value="Unassembled WGS sequence"/>
</dbReference>
<evidence type="ECO:0000313" key="3">
    <source>
        <dbReference type="Proteomes" id="UP000240493"/>
    </source>
</evidence>
<proteinExistence type="predicted"/>
<keyword evidence="1" id="KW-0732">Signal</keyword>
<organism evidence="2 3">
    <name type="scientific">Trichoderma asperellum (strain ATCC 204424 / CBS 433.97 / NBRC 101777)</name>
    <dbReference type="NCBI Taxonomy" id="1042311"/>
    <lineage>
        <taxon>Eukaryota</taxon>
        <taxon>Fungi</taxon>
        <taxon>Dikarya</taxon>
        <taxon>Ascomycota</taxon>
        <taxon>Pezizomycotina</taxon>
        <taxon>Sordariomycetes</taxon>
        <taxon>Hypocreomycetidae</taxon>
        <taxon>Hypocreales</taxon>
        <taxon>Hypocreaceae</taxon>
        <taxon>Trichoderma</taxon>
    </lineage>
</organism>
<gene>
    <name evidence="2" type="ORF">M441DRAFT_276616</name>
</gene>
<name>A0A2T3YUU2_TRIA4</name>
<sequence>MQCLMDSFFLLLVSIFPSSVPPEELHALSWPPMLAEMPSVHSNRPIGRLQLDNAGLAAAMHRGRVTYNTEAASFFSFFPSHIVFFCGGEGESSKLGVSGGLPWLLPPLFSRLGY</sequence>
<protein>
    <recommendedName>
        <fullName evidence="4">Secreted protein</fullName>
    </recommendedName>
</protein>
<evidence type="ECO:0000256" key="1">
    <source>
        <dbReference type="SAM" id="SignalP"/>
    </source>
</evidence>
<reference evidence="2 3" key="1">
    <citation type="submission" date="2016-07" db="EMBL/GenBank/DDBJ databases">
        <title>Multiple horizontal gene transfer events from other fungi enriched the ability of initially mycotrophic Trichoderma (Ascomycota) to feed on dead plant biomass.</title>
        <authorList>
            <consortium name="DOE Joint Genome Institute"/>
            <person name="Aerts A."/>
            <person name="Atanasova L."/>
            <person name="Chenthamara K."/>
            <person name="Zhang J."/>
            <person name="Grujic M."/>
            <person name="Henrissat B."/>
            <person name="Kuo A."/>
            <person name="Salamov A."/>
            <person name="Lipzen A."/>
            <person name="Labutti K."/>
            <person name="Barry K."/>
            <person name="Miao Y."/>
            <person name="Rahimi M.J."/>
            <person name="Shen Q."/>
            <person name="Grigoriev I.V."/>
            <person name="Kubicek C.P."/>
            <person name="Druzhinina I.S."/>
        </authorList>
    </citation>
    <scope>NUCLEOTIDE SEQUENCE [LARGE SCALE GENOMIC DNA]</scope>
    <source>
        <strain evidence="2 3">CBS 433.97</strain>
    </source>
</reference>
<dbReference type="AlphaFoldDB" id="A0A2T3YUU2"/>
<feature type="signal peptide" evidence="1">
    <location>
        <begin position="1"/>
        <end position="22"/>
    </location>
</feature>
<feature type="chain" id="PRO_5015487209" description="Secreted protein" evidence="1">
    <location>
        <begin position="23"/>
        <end position="114"/>
    </location>
</feature>
<evidence type="ECO:0000313" key="2">
    <source>
        <dbReference type="EMBL" id="PTB36342.1"/>
    </source>
</evidence>
<evidence type="ECO:0008006" key="4">
    <source>
        <dbReference type="Google" id="ProtNLM"/>
    </source>
</evidence>
<keyword evidence="3" id="KW-1185">Reference proteome</keyword>
<dbReference type="EMBL" id="KZ679270">
    <property type="protein sequence ID" value="PTB36342.1"/>
    <property type="molecule type" value="Genomic_DNA"/>
</dbReference>